<dbReference type="GO" id="GO:0061157">
    <property type="term" value="P:mRNA destabilization"/>
    <property type="evidence" value="ECO:0007669"/>
    <property type="project" value="TreeGrafter"/>
</dbReference>
<comment type="caution">
    <text evidence="4">The sequence shown here is derived from an EMBL/GenBank/DDBJ whole genome shotgun (WGS) entry which is preliminary data.</text>
</comment>
<dbReference type="InterPro" id="IPR007275">
    <property type="entry name" value="YTH_domain"/>
</dbReference>
<evidence type="ECO:0000259" key="3">
    <source>
        <dbReference type="PROSITE" id="PS50882"/>
    </source>
</evidence>
<sequence>MKWHIIKDVPNPHFRHIILENNEHKPVTNRRDRIKMADSDEASHTPSNDNVIENAPHLDIYDDEAPMSPRSE</sequence>
<organism evidence="4 5">
    <name type="scientific">Cynara cardunculus var. scolymus</name>
    <name type="common">Globe artichoke</name>
    <name type="synonym">Cynara scolymus</name>
    <dbReference type="NCBI Taxonomy" id="59895"/>
    <lineage>
        <taxon>Eukaryota</taxon>
        <taxon>Viridiplantae</taxon>
        <taxon>Streptophyta</taxon>
        <taxon>Embryophyta</taxon>
        <taxon>Tracheophyta</taxon>
        <taxon>Spermatophyta</taxon>
        <taxon>Magnoliopsida</taxon>
        <taxon>eudicotyledons</taxon>
        <taxon>Gunneridae</taxon>
        <taxon>Pentapetalae</taxon>
        <taxon>asterids</taxon>
        <taxon>campanulids</taxon>
        <taxon>Asterales</taxon>
        <taxon>Asteraceae</taxon>
        <taxon>Carduoideae</taxon>
        <taxon>Cardueae</taxon>
        <taxon>Carduinae</taxon>
        <taxon>Cynara</taxon>
    </lineage>
</organism>
<dbReference type="PANTHER" id="PTHR12357">
    <property type="entry name" value="YTH YT521-B HOMOLOGY DOMAIN-CONTAINING"/>
    <property type="match status" value="1"/>
</dbReference>
<name>A0A103SQY0_CYNCS</name>
<feature type="region of interest" description="Disordered" evidence="2">
    <location>
        <begin position="26"/>
        <end position="72"/>
    </location>
</feature>
<dbReference type="PANTHER" id="PTHR12357:SF92">
    <property type="entry name" value="YTH DOMAIN-CONTAINING FAMILY PROTEIN"/>
    <property type="match status" value="1"/>
</dbReference>
<dbReference type="STRING" id="59895.A0A103SQY0"/>
<evidence type="ECO:0000256" key="2">
    <source>
        <dbReference type="SAM" id="MobiDB-lite"/>
    </source>
</evidence>
<dbReference type="AlphaFoldDB" id="A0A103SQY0"/>
<keyword evidence="1" id="KW-0694">RNA-binding</keyword>
<reference evidence="4 5" key="1">
    <citation type="journal article" date="2016" name="Sci. Rep.">
        <title>The genome sequence of the outbreeding globe artichoke constructed de novo incorporating a phase-aware low-pass sequencing strategy of F1 progeny.</title>
        <authorList>
            <person name="Scaglione D."/>
            <person name="Reyes-Chin-Wo S."/>
            <person name="Acquadro A."/>
            <person name="Froenicke L."/>
            <person name="Portis E."/>
            <person name="Beitel C."/>
            <person name="Tirone M."/>
            <person name="Mauro R."/>
            <person name="Lo Monaco A."/>
            <person name="Mauromicale G."/>
            <person name="Faccioli P."/>
            <person name="Cattivelli L."/>
            <person name="Rieseberg L."/>
            <person name="Michelmore R."/>
            <person name="Lanteri S."/>
        </authorList>
    </citation>
    <scope>NUCLEOTIDE SEQUENCE [LARGE SCALE GENOMIC DNA]</scope>
    <source>
        <strain evidence="4">2C</strain>
    </source>
</reference>
<keyword evidence="5" id="KW-1185">Reference proteome</keyword>
<feature type="non-terminal residue" evidence="4">
    <location>
        <position position="72"/>
    </location>
</feature>
<dbReference type="PROSITE" id="PS50882">
    <property type="entry name" value="YTH"/>
    <property type="match status" value="1"/>
</dbReference>
<evidence type="ECO:0000256" key="1">
    <source>
        <dbReference type="RuleBase" id="RU369095"/>
    </source>
</evidence>
<accession>A0A103SQY0</accession>
<dbReference type="Gene3D" id="3.10.590.10">
    <property type="entry name" value="ph1033 like domains"/>
    <property type="match status" value="1"/>
</dbReference>
<dbReference type="Pfam" id="PF04146">
    <property type="entry name" value="YTH"/>
    <property type="match status" value="1"/>
</dbReference>
<dbReference type="InterPro" id="IPR045168">
    <property type="entry name" value="YTH_prot"/>
</dbReference>
<evidence type="ECO:0000313" key="4">
    <source>
        <dbReference type="EMBL" id="KVG91951.1"/>
    </source>
</evidence>
<dbReference type="GO" id="GO:0005737">
    <property type="term" value="C:cytoplasm"/>
    <property type="evidence" value="ECO:0007669"/>
    <property type="project" value="TreeGrafter"/>
</dbReference>
<evidence type="ECO:0000313" key="5">
    <source>
        <dbReference type="Proteomes" id="UP000243975"/>
    </source>
</evidence>
<proteinExistence type="inferred from homology"/>
<gene>
    <name evidence="4" type="ORF">Ccrd_026105</name>
</gene>
<protein>
    <recommendedName>
        <fullName evidence="1">YTH domain-containing family protein</fullName>
    </recommendedName>
</protein>
<dbReference type="Proteomes" id="UP000243975">
    <property type="component" value="Unassembled WGS sequence"/>
</dbReference>
<feature type="domain" description="YTH" evidence="3">
    <location>
        <begin position="1"/>
        <end position="48"/>
    </location>
</feature>
<comment type="function">
    <text evidence="1">Specifically recognizes and binds N6-methyladenosine (m6A)-containing RNAs, and regulates mRNA stability. M6A is a modification present at internal sites of mRNAs and some non-coding RNAs and plays a role in mRNA stability and processing.</text>
</comment>
<dbReference type="Gramene" id="KVG91951">
    <property type="protein sequence ID" value="KVG91951"/>
    <property type="gene ID" value="Ccrd_026105"/>
</dbReference>
<dbReference type="GO" id="GO:1990247">
    <property type="term" value="F:N6-methyladenosine-containing RNA reader activity"/>
    <property type="evidence" value="ECO:0007669"/>
    <property type="project" value="UniProtKB-UniRule"/>
</dbReference>
<dbReference type="EMBL" id="LEKV01007414">
    <property type="protein sequence ID" value="KVG91951.1"/>
    <property type="molecule type" value="Genomic_DNA"/>
</dbReference>
<feature type="compositionally biased region" description="Basic and acidic residues" evidence="2">
    <location>
        <begin position="26"/>
        <end position="43"/>
    </location>
</feature>
<comment type="similarity">
    <text evidence="1">Belongs to the YTHDF family.</text>
</comment>
<dbReference type="GO" id="GO:0003729">
    <property type="term" value="F:mRNA binding"/>
    <property type="evidence" value="ECO:0007669"/>
    <property type="project" value="UniProtKB-UniRule"/>
</dbReference>